<dbReference type="PANTHER" id="PTHR43433">
    <property type="entry name" value="HYDROLASE, ALPHA/BETA FOLD FAMILY PROTEIN"/>
    <property type="match status" value="1"/>
</dbReference>
<dbReference type="Gene3D" id="3.40.50.1820">
    <property type="entry name" value="alpha/beta hydrolase"/>
    <property type="match status" value="1"/>
</dbReference>
<feature type="non-terminal residue" evidence="2">
    <location>
        <position position="304"/>
    </location>
</feature>
<dbReference type="InterPro" id="IPR029058">
    <property type="entry name" value="AB_hydrolase_fold"/>
</dbReference>
<sequence length="304" mass="32522">MGDGMTTAQATANGIKITYEDKGPKDAPPILLVMGLGGQLTLWPDEFVDALVAHGFRVIRYDNRDVGLSTRFDAAGVPNLKWMFVKAALRLPVRSAYTLADMAADGMALLDHLGIERAHIVGASMGGMIVQHMAARYPERVLSLTSIMSTTGNPRLPRAQKEAMRVLAGRPMSGDAEAMIAYSVNAARVIGSPGYPAEEERLQRRVRGDYERGWYPQGVARQMAAIVADGDRRAMLKRVEAPTLVIHGEADPLVPIEGGRDTAAHIAGARLLTIPGMGHDLPLALVDTLTGAIAEHARGAMVAA</sequence>
<evidence type="ECO:0000313" key="2">
    <source>
        <dbReference type="EMBL" id="AFA53636.1"/>
    </source>
</evidence>
<dbReference type="AlphaFoldDB" id="H6VM91"/>
<dbReference type="SUPFAM" id="SSF53474">
    <property type="entry name" value="alpha/beta-Hydrolases"/>
    <property type="match status" value="1"/>
</dbReference>
<name>H6VM91_9SPHN</name>
<dbReference type="Pfam" id="PF00561">
    <property type="entry name" value="Abhydrolase_1"/>
    <property type="match status" value="1"/>
</dbReference>
<accession>H6VM91</accession>
<gene>
    <name evidence="2" type="primary">broH</name>
</gene>
<dbReference type="InterPro" id="IPR000073">
    <property type="entry name" value="AB_hydrolase_1"/>
</dbReference>
<organism evidence="2">
    <name type="scientific">Sphingopyxis sp. OB-3</name>
    <dbReference type="NCBI Taxonomy" id="1107309"/>
    <lineage>
        <taxon>Bacteria</taxon>
        <taxon>Pseudomonadati</taxon>
        <taxon>Pseudomonadota</taxon>
        <taxon>Alphaproteobacteria</taxon>
        <taxon>Sphingomonadales</taxon>
        <taxon>Sphingomonadaceae</taxon>
        <taxon>Sphingopyxis</taxon>
    </lineage>
</organism>
<reference evidence="2" key="1">
    <citation type="journal article" date="2013" name="J. Agric. Food Chem.">
        <title>An Essential Esterase (BroH) for the Mineralization of Bromoxynil Octanoate by a Natural Consortium of Sphingopyxis sp. Strain OB-3 and Comamonas sp. Strain 7D-2.</title>
        <authorList>
            <person name="Chen K."/>
            <person name="Liu Y."/>
            <person name="Mao D.M."/>
            <person name="Liu X.M."/>
            <person name="Li S.P."/>
            <person name="Jiang J.D."/>
        </authorList>
    </citation>
    <scope>NUCLEOTIDE SEQUENCE</scope>
    <source>
        <strain evidence="2">OB-3</strain>
    </source>
</reference>
<dbReference type="EMBL" id="JN831942">
    <property type="protein sequence ID" value="AFA53636.1"/>
    <property type="molecule type" value="Genomic_DNA"/>
</dbReference>
<dbReference type="GO" id="GO:0004806">
    <property type="term" value="F:triacylglycerol lipase activity"/>
    <property type="evidence" value="ECO:0007669"/>
    <property type="project" value="TreeGrafter"/>
</dbReference>
<dbReference type="GO" id="GO:0046503">
    <property type="term" value="P:glycerolipid catabolic process"/>
    <property type="evidence" value="ECO:0007669"/>
    <property type="project" value="TreeGrafter"/>
</dbReference>
<dbReference type="PANTHER" id="PTHR43433:SF5">
    <property type="entry name" value="AB HYDROLASE-1 DOMAIN-CONTAINING PROTEIN"/>
    <property type="match status" value="1"/>
</dbReference>
<evidence type="ECO:0000259" key="1">
    <source>
        <dbReference type="Pfam" id="PF00561"/>
    </source>
</evidence>
<protein>
    <submittedName>
        <fullName evidence="2">BroH</fullName>
    </submittedName>
</protein>
<dbReference type="InterPro" id="IPR050471">
    <property type="entry name" value="AB_hydrolase"/>
</dbReference>
<feature type="domain" description="AB hydrolase-1" evidence="1">
    <location>
        <begin position="28"/>
        <end position="281"/>
    </location>
</feature>
<proteinExistence type="predicted"/>